<dbReference type="Proteomes" id="UP001372338">
    <property type="component" value="Unassembled WGS sequence"/>
</dbReference>
<proteinExistence type="predicted"/>
<protein>
    <submittedName>
        <fullName evidence="1">Uncharacterized protein</fullName>
    </submittedName>
</protein>
<reference evidence="1 2" key="1">
    <citation type="submission" date="2024-01" db="EMBL/GenBank/DDBJ databases">
        <title>The genomes of 5 underutilized Papilionoideae crops provide insights into root nodulation and disease resistanc.</title>
        <authorList>
            <person name="Yuan L."/>
        </authorList>
    </citation>
    <scope>NUCLEOTIDE SEQUENCE [LARGE SCALE GENOMIC DNA]</scope>
    <source>
        <strain evidence="1">ZHUSHIDOU_FW_LH</strain>
        <tissue evidence="1">Leaf</tissue>
    </source>
</reference>
<evidence type="ECO:0000313" key="2">
    <source>
        <dbReference type="Proteomes" id="UP001372338"/>
    </source>
</evidence>
<sequence length="66" mass="7210">MKQPQVHNCLEYRGPRLLSWSGLEYISQNTLPLSSALFVPFNIHTLLPSSPLSLSMIAASDLALAA</sequence>
<evidence type="ECO:0000313" key="1">
    <source>
        <dbReference type="EMBL" id="KAK7276018.1"/>
    </source>
</evidence>
<comment type="caution">
    <text evidence="1">The sequence shown here is derived from an EMBL/GenBank/DDBJ whole genome shotgun (WGS) entry which is preliminary data.</text>
</comment>
<accession>A0AAN9FQ03</accession>
<organism evidence="1 2">
    <name type="scientific">Crotalaria pallida</name>
    <name type="common">Smooth rattlebox</name>
    <name type="synonym">Crotalaria striata</name>
    <dbReference type="NCBI Taxonomy" id="3830"/>
    <lineage>
        <taxon>Eukaryota</taxon>
        <taxon>Viridiplantae</taxon>
        <taxon>Streptophyta</taxon>
        <taxon>Embryophyta</taxon>
        <taxon>Tracheophyta</taxon>
        <taxon>Spermatophyta</taxon>
        <taxon>Magnoliopsida</taxon>
        <taxon>eudicotyledons</taxon>
        <taxon>Gunneridae</taxon>
        <taxon>Pentapetalae</taxon>
        <taxon>rosids</taxon>
        <taxon>fabids</taxon>
        <taxon>Fabales</taxon>
        <taxon>Fabaceae</taxon>
        <taxon>Papilionoideae</taxon>
        <taxon>50 kb inversion clade</taxon>
        <taxon>genistoids sensu lato</taxon>
        <taxon>core genistoids</taxon>
        <taxon>Crotalarieae</taxon>
        <taxon>Crotalaria</taxon>
    </lineage>
</organism>
<gene>
    <name evidence="1" type="ORF">RIF29_17149</name>
</gene>
<keyword evidence="2" id="KW-1185">Reference proteome</keyword>
<name>A0AAN9FQ03_CROPI</name>
<dbReference type="EMBL" id="JAYWIO010000003">
    <property type="protein sequence ID" value="KAK7276018.1"/>
    <property type="molecule type" value="Genomic_DNA"/>
</dbReference>
<dbReference type="AlphaFoldDB" id="A0AAN9FQ03"/>